<organism evidence="1 2">
    <name type="scientific">Pluteus cervinus</name>
    <dbReference type="NCBI Taxonomy" id="181527"/>
    <lineage>
        <taxon>Eukaryota</taxon>
        <taxon>Fungi</taxon>
        <taxon>Dikarya</taxon>
        <taxon>Basidiomycota</taxon>
        <taxon>Agaricomycotina</taxon>
        <taxon>Agaricomycetes</taxon>
        <taxon>Agaricomycetidae</taxon>
        <taxon>Agaricales</taxon>
        <taxon>Pluteineae</taxon>
        <taxon>Pluteaceae</taxon>
        <taxon>Pluteus</taxon>
    </lineage>
</organism>
<dbReference type="EMBL" id="ML208415">
    <property type="protein sequence ID" value="TFK66128.1"/>
    <property type="molecule type" value="Genomic_DNA"/>
</dbReference>
<gene>
    <name evidence="1" type="ORF">BDN72DRAFT_844751</name>
</gene>
<protein>
    <submittedName>
        <fullName evidence="1">Uncharacterized protein</fullName>
    </submittedName>
</protein>
<dbReference type="Proteomes" id="UP000308600">
    <property type="component" value="Unassembled WGS sequence"/>
</dbReference>
<sequence length="462" mass="53035">MPNIESASTSPPFSLPLDLWHRTVDFHPCPSEICRPLSLVSHSFRDFFQPLVFRTVLIAIESSRNLDRLEEQLAFLQTERILPAIKRCRIQGPRYEPGLITSEILDHPAFHRIFPQLEFISFTEIDFRVEEFKILAKLQNVKEIKLRLCGCLPRSATLRFEATPESPLLRVHHLRISAPLEDRLLYWLSLIRVDQLQSLALHNCFGSEINSYVNSSSSLSPNNFSNLRSLLVDRHHMRGDGLRSLLSRCPALRRFEVLNVPAGFKYLVRSEPIPIPTLHTLYASANDTLIMPFTTGMGMLQHVHFGAAHPQLVCEVLRVLRGNKHTLKSISFVVTSVDATHNPMELLMSFPNLKTLELGFSGPKHRREFYDCIYDLLANPELTFPSTLEHLAIKFTSMQGLAWQESIEPLVTKRSWAMTFSKLRYLEVSEKKGDAVRYDHIRGRVVEEVQLWDDVVQYQLGT</sequence>
<accession>A0ACD3AJT4</accession>
<proteinExistence type="predicted"/>
<name>A0ACD3AJT4_9AGAR</name>
<evidence type="ECO:0000313" key="1">
    <source>
        <dbReference type="EMBL" id="TFK66128.1"/>
    </source>
</evidence>
<evidence type="ECO:0000313" key="2">
    <source>
        <dbReference type="Proteomes" id="UP000308600"/>
    </source>
</evidence>
<reference evidence="1 2" key="1">
    <citation type="journal article" date="2019" name="Nat. Ecol. Evol.">
        <title>Megaphylogeny resolves global patterns of mushroom evolution.</title>
        <authorList>
            <person name="Varga T."/>
            <person name="Krizsan K."/>
            <person name="Foldi C."/>
            <person name="Dima B."/>
            <person name="Sanchez-Garcia M."/>
            <person name="Sanchez-Ramirez S."/>
            <person name="Szollosi G.J."/>
            <person name="Szarkandi J.G."/>
            <person name="Papp V."/>
            <person name="Albert L."/>
            <person name="Andreopoulos W."/>
            <person name="Angelini C."/>
            <person name="Antonin V."/>
            <person name="Barry K.W."/>
            <person name="Bougher N.L."/>
            <person name="Buchanan P."/>
            <person name="Buyck B."/>
            <person name="Bense V."/>
            <person name="Catcheside P."/>
            <person name="Chovatia M."/>
            <person name="Cooper J."/>
            <person name="Damon W."/>
            <person name="Desjardin D."/>
            <person name="Finy P."/>
            <person name="Geml J."/>
            <person name="Haridas S."/>
            <person name="Hughes K."/>
            <person name="Justo A."/>
            <person name="Karasinski D."/>
            <person name="Kautmanova I."/>
            <person name="Kiss B."/>
            <person name="Kocsube S."/>
            <person name="Kotiranta H."/>
            <person name="LaButti K.M."/>
            <person name="Lechner B.E."/>
            <person name="Liimatainen K."/>
            <person name="Lipzen A."/>
            <person name="Lukacs Z."/>
            <person name="Mihaltcheva S."/>
            <person name="Morgado L.N."/>
            <person name="Niskanen T."/>
            <person name="Noordeloos M.E."/>
            <person name="Ohm R.A."/>
            <person name="Ortiz-Santana B."/>
            <person name="Ovrebo C."/>
            <person name="Racz N."/>
            <person name="Riley R."/>
            <person name="Savchenko A."/>
            <person name="Shiryaev A."/>
            <person name="Soop K."/>
            <person name="Spirin V."/>
            <person name="Szebenyi C."/>
            <person name="Tomsovsky M."/>
            <person name="Tulloss R.E."/>
            <person name="Uehling J."/>
            <person name="Grigoriev I.V."/>
            <person name="Vagvolgyi C."/>
            <person name="Papp T."/>
            <person name="Martin F.M."/>
            <person name="Miettinen O."/>
            <person name="Hibbett D.S."/>
            <person name="Nagy L.G."/>
        </authorList>
    </citation>
    <scope>NUCLEOTIDE SEQUENCE [LARGE SCALE GENOMIC DNA]</scope>
    <source>
        <strain evidence="1 2">NL-1719</strain>
    </source>
</reference>
<keyword evidence="2" id="KW-1185">Reference proteome</keyword>